<evidence type="ECO:0000313" key="3">
    <source>
        <dbReference type="Proteomes" id="UP000503447"/>
    </source>
</evidence>
<gene>
    <name evidence="2" type="ORF">FTUN_6530</name>
</gene>
<feature type="region of interest" description="Disordered" evidence="1">
    <location>
        <begin position="1"/>
        <end position="29"/>
    </location>
</feature>
<proteinExistence type="predicted"/>
<organism evidence="2 3">
    <name type="scientific">Frigoriglobus tundricola</name>
    <dbReference type="NCBI Taxonomy" id="2774151"/>
    <lineage>
        <taxon>Bacteria</taxon>
        <taxon>Pseudomonadati</taxon>
        <taxon>Planctomycetota</taxon>
        <taxon>Planctomycetia</taxon>
        <taxon>Gemmatales</taxon>
        <taxon>Gemmataceae</taxon>
        <taxon>Frigoriglobus</taxon>
    </lineage>
</organism>
<keyword evidence="3" id="KW-1185">Reference proteome</keyword>
<name>A0A6M5YY69_9BACT</name>
<accession>A0A6M5YY69</accession>
<dbReference type="Proteomes" id="UP000503447">
    <property type="component" value="Chromosome"/>
</dbReference>
<feature type="compositionally biased region" description="Basic and acidic residues" evidence="1">
    <location>
        <begin position="1"/>
        <end position="11"/>
    </location>
</feature>
<dbReference type="RefSeq" id="WP_171474002.1">
    <property type="nucleotide sequence ID" value="NZ_CP053452.2"/>
</dbReference>
<sequence length="69" mass="7573">MSAPLEARRDALSNADGKPTTEPLPFKSALRAVRERAGELSARELGPVAFMTLRTHMIGLKWCRGHANN</sequence>
<evidence type="ECO:0000256" key="1">
    <source>
        <dbReference type="SAM" id="MobiDB-lite"/>
    </source>
</evidence>
<evidence type="ECO:0000313" key="2">
    <source>
        <dbReference type="EMBL" id="QJW98935.1"/>
    </source>
</evidence>
<dbReference type="AlphaFoldDB" id="A0A6M5YY69"/>
<reference evidence="3" key="1">
    <citation type="submission" date="2020-05" db="EMBL/GenBank/DDBJ databases">
        <title>Frigoriglobus tundricola gen. nov., sp. nov., a psychrotolerant cellulolytic planctomycete of the family Gemmataceae with two divergent copies of 16S rRNA gene.</title>
        <authorList>
            <person name="Kulichevskaya I.S."/>
            <person name="Ivanova A.A."/>
            <person name="Naumoff D.G."/>
            <person name="Beletsky A.V."/>
            <person name="Rijpstra W.I.C."/>
            <person name="Sinninghe Damste J.S."/>
            <person name="Mardanov A.V."/>
            <person name="Ravin N.V."/>
            <person name="Dedysh S.N."/>
        </authorList>
    </citation>
    <scope>NUCLEOTIDE SEQUENCE [LARGE SCALE GENOMIC DNA]</scope>
    <source>
        <strain evidence="3">PL17</strain>
    </source>
</reference>
<protein>
    <submittedName>
        <fullName evidence="2">Uncharacterized protein</fullName>
    </submittedName>
</protein>
<dbReference type="KEGG" id="ftj:FTUN_6530"/>
<dbReference type="EMBL" id="CP053452">
    <property type="protein sequence ID" value="QJW98935.1"/>
    <property type="molecule type" value="Genomic_DNA"/>
</dbReference>